<dbReference type="PANTHER" id="PTHR43468:SF1">
    <property type="entry name" value="TRNA-GUANOSINE(34) QUEUINE TRANSGLYCOSYLASE"/>
    <property type="match status" value="1"/>
</dbReference>
<dbReference type="Pfam" id="PF01702">
    <property type="entry name" value="TGT"/>
    <property type="match status" value="1"/>
</dbReference>
<keyword evidence="4" id="KW-1185">Reference proteome</keyword>
<accession>A0A0P9DV42</accession>
<dbReference type="AlphaFoldDB" id="A0A0P9DV42"/>
<protein>
    <submittedName>
        <fullName evidence="3">tRNA-guanine transglycosylase</fullName>
    </submittedName>
</protein>
<evidence type="ECO:0000313" key="3">
    <source>
        <dbReference type="EMBL" id="KPV53972.1"/>
    </source>
</evidence>
<keyword evidence="1" id="KW-0479">Metal-binding</keyword>
<reference evidence="3 4" key="1">
    <citation type="submission" date="2015-09" db="EMBL/GenBank/DDBJ databases">
        <title>Draft genome sequence of Kouleothrix aurantiaca JCM 19913.</title>
        <authorList>
            <person name="Hemp J."/>
        </authorList>
    </citation>
    <scope>NUCLEOTIDE SEQUENCE [LARGE SCALE GENOMIC DNA]</scope>
    <source>
        <strain evidence="3 4">COM-B</strain>
    </source>
</reference>
<name>A0A0P9DV42_9CHLR</name>
<proteinExistence type="predicted"/>
<evidence type="ECO:0000313" key="4">
    <source>
        <dbReference type="Proteomes" id="UP000050509"/>
    </source>
</evidence>
<dbReference type="Proteomes" id="UP000050509">
    <property type="component" value="Unassembled WGS sequence"/>
</dbReference>
<dbReference type="NCBIfam" id="TIGR00449">
    <property type="entry name" value="tgt_general"/>
    <property type="match status" value="1"/>
</dbReference>
<evidence type="ECO:0000256" key="1">
    <source>
        <dbReference type="ARBA" id="ARBA00022723"/>
    </source>
</evidence>
<dbReference type="PATRIC" id="fig|186479.3.peg.1681"/>
<organism evidence="3 4">
    <name type="scientific">Kouleothrix aurantiaca</name>
    <dbReference type="NCBI Taxonomy" id="186479"/>
    <lineage>
        <taxon>Bacteria</taxon>
        <taxon>Bacillati</taxon>
        <taxon>Chloroflexota</taxon>
        <taxon>Chloroflexia</taxon>
        <taxon>Chloroflexales</taxon>
        <taxon>Roseiflexineae</taxon>
        <taxon>Roseiflexaceae</taxon>
        <taxon>Kouleothrix</taxon>
    </lineage>
</organism>
<dbReference type="PANTHER" id="PTHR43468">
    <property type="match status" value="1"/>
</dbReference>
<dbReference type="Gene3D" id="3.20.20.105">
    <property type="entry name" value="Queuine tRNA-ribosyltransferase-like"/>
    <property type="match status" value="1"/>
</dbReference>
<gene>
    <name evidence="3" type="ORF">SE17_06550</name>
</gene>
<dbReference type="EMBL" id="LJCR01000140">
    <property type="protein sequence ID" value="KPV53972.1"/>
    <property type="molecule type" value="Genomic_DNA"/>
</dbReference>
<comment type="caution">
    <text evidence="3">The sequence shown here is derived from an EMBL/GenBank/DDBJ whole genome shotgun (WGS) entry which is preliminary data.</text>
</comment>
<sequence>MIDRTTLALPHGDLALPTFLPDATVGVVRAVDTDDLRGAGIHALVMNVFHLMQKPGSSTIQALGGLHRMADWPGPIITDSGGFQAYSLIRQNPRFGTLTDSGIRFTPEGADRPFQLTPEKSVQLQLAYGADIVVCLDDCTHVDDSLDEQRVSVGRTIRWARRCKDEFERLLAGRRGGRRARAAVGETRRPLLFAVVQGGGVPELRRECAEALLAIGFDGYGFGGWPLDAKGQLLHDILAYTRSLIPPEFPMHALGVGQPGNVAACAALGYGLFDSAMPTRDARHGRLYTFAADPRAAGFTLRGTWYSYLYVEDKKHIKAAEPVSPFCDCLTCRKYALGYLHHLHKAGDTLYLRLATIHNLRFMAMLAEHLRSAA</sequence>
<dbReference type="GO" id="GO:0006400">
    <property type="term" value="P:tRNA modification"/>
    <property type="evidence" value="ECO:0007669"/>
    <property type="project" value="InterPro"/>
</dbReference>
<dbReference type="InterPro" id="IPR036511">
    <property type="entry name" value="TGT-like_sf"/>
</dbReference>
<dbReference type="SUPFAM" id="SSF51713">
    <property type="entry name" value="tRNA-guanine transglycosylase"/>
    <property type="match status" value="1"/>
</dbReference>
<dbReference type="GO" id="GO:0046872">
    <property type="term" value="F:metal ion binding"/>
    <property type="evidence" value="ECO:0007669"/>
    <property type="project" value="UniProtKB-KW"/>
</dbReference>
<dbReference type="InterPro" id="IPR002616">
    <property type="entry name" value="tRNA_ribo_trans-like"/>
</dbReference>
<evidence type="ECO:0000259" key="2">
    <source>
        <dbReference type="Pfam" id="PF01702"/>
    </source>
</evidence>
<feature type="domain" description="tRNA-guanine(15) transglycosylase-like" evidence="2">
    <location>
        <begin position="5"/>
        <end position="373"/>
    </location>
</feature>